<evidence type="ECO:0000313" key="1">
    <source>
        <dbReference type="EMBL" id="ETJ33569.1"/>
    </source>
</evidence>
<protein>
    <submittedName>
        <fullName evidence="1">Uncharacterized protein</fullName>
    </submittedName>
</protein>
<gene>
    <name evidence="1" type="ORF">Q604_UNBC11981G0002</name>
</gene>
<dbReference type="AlphaFoldDB" id="W1XXI4"/>
<reference evidence="1" key="1">
    <citation type="submission" date="2013-12" db="EMBL/GenBank/DDBJ databases">
        <title>A Varibaculum cambriense genome reconstructed from a premature infant gut community with otherwise low bacterial novelty that shifts toward anaerobic metabolism during the third week of life.</title>
        <authorList>
            <person name="Brown C.T."/>
            <person name="Sharon I."/>
            <person name="Thomas B.C."/>
            <person name="Castelle C.J."/>
            <person name="Morowitz M.J."/>
            <person name="Banfield J.F."/>
        </authorList>
    </citation>
    <scope>NUCLEOTIDE SEQUENCE</scope>
</reference>
<sequence>MFKLIRKKINEIDRDATEAVLTSNR</sequence>
<proteinExistence type="predicted"/>
<dbReference type="EMBL" id="AZMM01011981">
    <property type="protein sequence ID" value="ETJ33569.1"/>
    <property type="molecule type" value="Genomic_DNA"/>
</dbReference>
<organism evidence="1">
    <name type="scientific">human gut metagenome</name>
    <dbReference type="NCBI Taxonomy" id="408170"/>
    <lineage>
        <taxon>unclassified sequences</taxon>
        <taxon>metagenomes</taxon>
        <taxon>organismal metagenomes</taxon>
    </lineage>
</organism>
<accession>W1XXI4</accession>
<comment type="caution">
    <text evidence="1">The sequence shown here is derived from an EMBL/GenBank/DDBJ whole genome shotgun (WGS) entry which is preliminary data.</text>
</comment>
<name>W1XXI4_9ZZZZ</name>
<feature type="non-terminal residue" evidence="1">
    <location>
        <position position="25"/>
    </location>
</feature>